<keyword evidence="2" id="KW-0472">Membrane</keyword>
<protein>
    <submittedName>
        <fullName evidence="3">Uncharacterized protein</fullName>
    </submittedName>
</protein>
<feature type="compositionally biased region" description="Low complexity" evidence="1">
    <location>
        <begin position="122"/>
        <end position="136"/>
    </location>
</feature>
<feature type="compositionally biased region" description="Polar residues" evidence="1">
    <location>
        <begin position="167"/>
        <end position="183"/>
    </location>
</feature>
<feature type="region of interest" description="Disordered" evidence="1">
    <location>
        <begin position="122"/>
        <end position="183"/>
    </location>
</feature>
<dbReference type="EnsemblMetazoa" id="GAUT043508-RA">
    <property type="protein sequence ID" value="GAUT043508-PA"/>
    <property type="gene ID" value="GAUT043508"/>
</dbReference>
<evidence type="ECO:0000256" key="2">
    <source>
        <dbReference type="SAM" id="Phobius"/>
    </source>
</evidence>
<keyword evidence="2" id="KW-1133">Transmembrane helix</keyword>
<name>A0A1A9VPJ6_GLOAU</name>
<feature type="transmembrane region" description="Helical" evidence="2">
    <location>
        <begin position="20"/>
        <end position="38"/>
    </location>
</feature>
<dbReference type="VEuPathDB" id="VectorBase:GAUT043508"/>
<sequence length="183" mass="19442">MSCIADITDVRYDTRLKCQVKLIFIPLCGVFLWPATLFELPPPSLALSPTPSAATPAAAKDLPLLPPLLFLLDLPPPPPPPIPEIPIPPPFSPDFPLLFLLPLLLLLLPLTKAAMPAANGAEAEVPPSQLQLSSSRPPLPEAHMKMLPLPARPFVTPSMKAREANSPGPSTVLPSSSGPQEAL</sequence>
<proteinExistence type="predicted"/>
<keyword evidence="4" id="KW-1185">Reference proteome</keyword>
<evidence type="ECO:0000313" key="4">
    <source>
        <dbReference type="Proteomes" id="UP000078200"/>
    </source>
</evidence>
<dbReference type="Proteomes" id="UP000078200">
    <property type="component" value="Unassembled WGS sequence"/>
</dbReference>
<dbReference type="AlphaFoldDB" id="A0A1A9VPJ6"/>
<keyword evidence="2" id="KW-0812">Transmembrane</keyword>
<evidence type="ECO:0000313" key="3">
    <source>
        <dbReference type="EnsemblMetazoa" id="GAUT043508-PA"/>
    </source>
</evidence>
<reference evidence="3" key="1">
    <citation type="submission" date="2020-05" db="UniProtKB">
        <authorList>
            <consortium name="EnsemblMetazoa"/>
        </authorList>
    </citation>
    <scope>IDENTIFICATION</scope>
    <source>
        <strain evidence="3">TTRI</strain>
    </source>
</reference>
<evidence type="ECO:0000256" key="1">
    <source>
        <dbReference type="SAM" id="MobiDB-lite"/>
    </source>
</evidence>
<accession>A0A1A9VPJ6</accession>
<organism evidence="3 4">
    <name type="scientific">Glossina austeni</name>
    <name type="common">Savannah tsetse fly</name>
    <dbReference type="NCBI Taxonomy" id="7395"/>
    <lineage>
        <taxon>Eukaryota</taxon>
        <taxon>Metazoa</taxon>
        <taxon>Ecdysozoa</taxon>
        <taxon>Arthropoda</taxon>
        <taxon>Hexapoda</taxon>
        <taxon>Insecta</taxon>
        <taxon>Pterygota</taxon>
        <taxon>Neoptera</taxon>
        <taxon>Endopterygota</taxon>
        <taxon>Diptera</taxon>
        <taxon>Brachycera</taxon>
        <taxon>Muscomorpha</taxon>
        <taxon>Hippoboscoidea</taxon>
        <taxon>Glossinidae</taxon>
        <taxon>Glossina</taxon>
    </lineage>
</organism>